<dbReference type="Proteomes" id="UP000007435">
    <property type="component" value="Chromosome"/>
</dbReference>
<organism evidence="3 4">
    <name type="scientific">Leadbetterella byssophila (strain DSM 17132 / JCM 16389 / KACC 11308 / NBRC 106382 / 4M15)</name>
    <dbReference type="NCBI Taxonomy" id="649349"/>
    <lineage>
        <taxon>Bacteria</taxon>
        <taxon>Pseudomonadati</taxon>
        <taxon>Bacteroidota</taxon>
        <taxon>Cytophagia</taxon>
        <taxon>Cytophagales</taxon>
        <taxon>Leadbetterellaceae</taxon>
        <taxon>Leadbetterella</taxon>
    </lineage>
</organism>
<dbReference type="Pfam" id="PF07969">
    <property type="entry name" value="Amidohydro_3"/>
    <property type="match status" value="1"/>
</dbReference>
<dbReference type="CDD" id="cd01300">
    <property type="entry name" value="YtcJ_like"/>
    <property type="match status" value="1"/>
</dbReference>
<evidence type="ECO:0000256" key="1">
    <source>
        <dbReference type="SAM" id="SignalP"/>
    </source>
</evidence>
<sequence length="545" mass="61039">MKLKLLALILLFLWSCSSKNQADLLVINAKVYTVDHDFQMAEAFAIKDGKFIKVGTTKDILAAFEAKEIIDAEGNAVFPGFYDAHAHFPSLAEFLGQADLNGSKSFEEVIERLKAYEQKYPEKTWIIGGGWDQNLWPDKKFPTKDLLDKAFPDKAVFLSRVDYHAAVVNSKTLALNNILEVKPVLGGIIGGEGKVPNGLLIDNAVDLIQLPPLSDEQYVKQLQAAQDSLFAVGLTSIVDAGLPIYSIDQLQKIYEKGQLKIRNYAMVAANDSSVKTFIERGFYESDRLEVKSFKIMGDGALGSRGACLLAHYHDAPTKGFLLSSPEQLDHMIEQIANSPFQANAHAIGDSANRILLDIYGKHLTNNANRRWRIEHAQIVAPEDFHKFEKYHILPSIQPTHATSDMYWAKDRLGEKRLKGAYAYKQLLESYGKVAIGSDFPVEHYNPMYGFHAAVARVDAKGFPKGGFQMENSLSREEALKGMTIWAAYSCFQEYKRGSIEKGKDADFIIMEEDIMTAPFEKLRRIRPVRTVVAGETVYRKGNQKI</sequence>
<dbReference type="PANTHER" id="PTHR22642">
    <property type="entry name" value="IMIDAZOLONEPROPIONASE"/>
    <property type="match status" value="1"/>
</dbReference>
<dbReference type="InterPro" id="IPR032466">
    <property type="entry name" value="Metal_Hydrolase"/>
</dbReference>
<gene>
    <name evidence="3" type="ordered locus">Lbys_3495</name>
</gene>
<name>E4RYL3_LEAB4</name>
<dbReference type="PANTHER" id="PTHR22642:SF2">
    <property type="entry name" value="PROTEIN LONG AFTER FAR-RED 3"/>
    <property type="match status" value="1"/>
</dbReference>
<dbReference type="EMBL" id="CP002305">
    <property type="protein sequence ID" value="ADQ19143.1"/>
    <property type="molecule type" value="Genomic_DNA"/>
</dbReference>
<dbReference type="OrthoDB" id="9767366at2"/>
<dbReference type="GO" id="GO:0016810">
    <property type="term" value="F:hydrolase activity, acting on carbon-nitrogen (but not peptide) bonds"/>
    <property type="evidence" value="ECO:0007669"/>
    <property type="project" value="InterPro"/>
</dbReference>
<feature type="chain" id="PRO_5003188303" evidence="1">
    <location>
        <begin position="23"/>
        <end position="545"/>
    </location>
</feature>
<feature type="domain" description="Amidohydrolase 3" evidence="2">
    <location>
        <begin position="68"/>
        <end position="538"/>
    </location>
</feature>
<dbReference type="HOGENOM" id="CLU_009942_1_0_10"/>
<evidence type="ECO:0000313" key="4">
    <source>
        <dbReference type="Proteomes" id="UP000007435"/>
    </source>
</evidence>
<reference evidence="3 4" key="2">
    <citation type="journal article" date="2011" name="Stand. Genomic Sci.">
        <title>Complete genome sequence of Leadbetterella byssophila type strain (4M15).</title>
        <authorList>
            <person name="Abt B."/>
            <person name="Teshima H."/>
            <person name="Lucas S."/>
            <person name="Lapidus A."/>
            <person name="Del Rio T.G."/>
            <person name="Nolan M."/>
            <person name="Tice H."/>
            <person name="Cheng J.F."/>
            <person name="Pitluck S."/>
            <person name="Liolios K."/>
            <person name="Pagani I."/>
            <person name="Ivanova N."/>
            <person name="Mavromatis K."/>
            <person name="Pati A."/>
            <person name="Tapia R."/>
            <person name="Han C."/>
            <person name="Goodwin L."/>
            <person name="Chen A."/>
            <person name="Palaniappan K."/>
            <person name="Land M."/>
            <person name="Hauser L."/>
            <person name="Chang Y.J."/>
            <person name="Jeffries C.D."/>
            <person name="Rohde M."/>
            <person name="Goker M."/>
            <person name="Tindall B.J."/>
            <person name="Detter J.C."/>
            <person name="Woyke T."/>
            <person name="Bristow J."/>
            <person name="Eisen J.A."/>
            <person name="Markowitz V."/>
            <person name="Hugenholtz P."/>
            <person name="Klenk H.P."/>
            <person name="Kyrpides N.C."/>
        </authorList>
    </citation>
    <scope>NUCLEOTIDE SEQUENCE [LARGE SCALE GENOMIC DNA]</scope>
    <source>
        <strain evidence="4">DSM 17132 / JCM 16389 / KACC 11308 / NBRC 106382 / 4M15</strain>
    </source>
</reference>
<dbReference type="SUPFAM" id="SSF51338">
    <property type="entry name" value="Composite domain of metallo-dependent hydrolases"/>
    <property type="match status" value="1"/>
</dbReference>
<dbReference type="InterPro" id="IPR033932">
    <property type="entry name" value="YtcJ-like"/>
</dbReference>
<proteinExistence type="predicted"/>
<feature type="signal peptide" evidence="1">
    <location>
        <begin position="1"/>
        <end position="22"/>
    </location>
</feature>
<evidence type="ECO:0000259" key="2">
    <source>
        <dbReference type="Pfam" id="PF07969"/>
    </source>
</evidence>
<dbReference type="InterPro" id="IPR011059">
    <property type="entry name" value="Metal-dep_hydrolase_composite"/>
</dbReference>
<keyword evidence="1" id="KW-0732">Signal</keyword>
<dbReference type="SUPFAM" id="SSF51556">
    <property type="entry name" value="Metallo-dependent hydrolases"/>
    <property type="match status" value="1"/>
</dbReference>
<dbReference type="eggNOG" id="COG1574">
    <property type="taxonomic scope" value="Bacteria"/>
</dbReference>
<dbReference type="RefSeq" id="WP_013410166.1">
    <property type="nucleotide sequence ID" value="NC_014655.1"/>
</dbReference>
<dbReference type="STRING" id="649349.Lbys_3495"/>
<protein>
    <submittedName>
        <fullName evidence="3">Amidohydrolase 3</fullName>
    </submittedName>
</protein>
<reference key="1">
    <citation type="submission" date="2010-11" db="EMBL/GenBank/DDBJ databases">
        <title>The complete genome of Leadbetterella byssophila DSM 17132.</title>
        <authorList>
            <consortium name="US DOE Joint Genome Institute (JGI-PGF)"/>
            <person name="Lucas S."/>
            <person name="Copeland A."/>
            <person name="Lapidus A."/>
            <person name="Glavina del Rio T."/>
            <person name="Dalin E."/>
            <person name="Tice H."/>
            <person name="Bruce D."/>
            <person name="Goodwin L."/>
            <person name="Pitluck S."/>
            <person name="Kyrpides N."/>
            <person name="Mavromatis K."/>
            <person name="Ivanova N."/>
            <person name="Teshima H."/>
            <person name="Brettin T."/>
            <person name="Detter J.C."/>
            <person name="Han C."/>
            <person name="Tapia R."/>
            <person name="Land M."/>
            <person name="Hauser L."/>
            <person name="Markowitz V."/>
            <person name="Cheng J.-F."/>
            <person name="Hugenholtz P."/>
            <person name="Woyke T."/>
            <person name="Wu D."/>
            <person name="Tindall B."/>
            <person name="Pomrenke H.G."/>
            <person name="Brambilla E."/>
            <person name="Klenk H.-P."/>
            <person name="Eisen J.A."/>
        </authorList>
    </citation>
    <scope>NUCLEOTIDE SEQUENCE [LARGE SCALE GENOMIC DNA]</scope>
    <source>
        <strain>DSM 17132</strain>
    </source>
</reference>
<dbReference type="Gene3D" id="3.10.310.70">
    <property type="match status" value="1"/>
</dbReference>
<evidence type="ECO:0000313" key="3">
    <source>
        <dbReference type="EMBL" id="ADQ19143.1"/>
    </source>
</evidence>
<dbReference type="InterPro" id="IPR013108">
    <property type="entry name" value="Amidohydro_3"/>
</dbReference>
<dbReference type="Gene3D" id="2.30.40.10">
    <property type="entry name" value="Urease, subunit C, domain 1"/>
    <property type="match status" value="1"/>
</dbReference>
<accession>E4RYL3</accession>
<dbReference type="Gene3D" id="3.20.20.140">
    <property type="entry name" value="Metal-dependent hydrolases"/>
    <property type="match status" value="1"/>
</dbReference>
<dbReference type="AlphaFoldDB" id="E4RYL3"/>
<dbReference type="KEGG" id="lby:Lbys_3495"/>
<keyword evidence="4" id="KW-1185">Reference proteome</keyword>